<sequence>MSMIRRTFSTIFPKTGSRTEECLGQIFTQMHCAFYQRGSGNDREFSSEAPPQPSSSTSSHQSSLATTMSAPHEQDSIHAMSVFNPSRYTLAYHKIFYRELMLRMSPRHWYEVPHLSSITLTINAAQDTRLDRAQVPKSELLLYMLALEMIACQPANFIELSTHKGTGKAEGVISVLRGEHMLNFLEKLVYMVLPSQVGFEGSTQFQEVAQEVLPTRNQSKQRSRKASSDRNLPKRFFSDLKVTNLMLYPDFEQNFDLFEPLRSMQVRFEVEGGSRPEDAACLLSAFSLPIKY</sequence>
<evidence type="ECO:0000256" key="1">
    <source>
        <dbReference type="SAM" id="MobiDB-lite"/>
    </source>
</evidence>
<feature type="compositionally biased region" description="Low complexity" evidence="1">
    <location>
        <begin position="54"/>
        <end position="63"/>
    </location>
</feature>
<dbReference type="Proteomes" id="UP000232323">
    <property type="component" value="Unassembled WGS sequence"/>
</dbReference>
<dbReference type="STRING" id="1157962.A0A250XIC9"/>
<evidence type="ECO:0008006" key="4">
    <source>
        <dbReference type="Google" id="ProtNLM"/>
    </source>
</evidence>
<feature type="region of interest" description="Disordered" evidence="1">
    <location>
        <begin position="41"/>
        <end position="71"/>
    </location>
</feature>
<dbReference type="InterPro" id="IPR022803">
    <property type="entry name" value="Ribosomal_uL5_dom_sf"/>
</dbReference>
<dbReference type="SUPFAM" id="SSF55282">
    <property type="entry name" value="RL5-like"/>
    <property type="match status" value="1"/>
</dbReference>
<dbReference type="EMBL" id="BEGY01000087">
    <property type="protein sequence ID" value="GAX82845.1"/>
    <property type="molecule type" value="Genomic_DNA"/>
</dbReference>
<name>A0A250XIC9_9CHLO</name>
<comment type="caution">
    <text evidence="2">The sequence shown here is derived from an EMBL/GenBank/DDBJ whole genome shotgun (WGS) entry which is preliminary data.</text>
</comment>
<organism evidence="2 3">
    <name type="scientific">Chlamydomonas eustigma</name>
    <dbReference type="NCBI Taxonomy" id="1157962"/>
    <lineage>
        <taxon>Eukaryota</taxon>
        <taxon>Viridiplantae</taxon>
        <taxon>Chlorophyta</taxon>
        <taxon>core chlorophytes</taxon>
        <taxon>Chlorophyceae</taxon>
        <taxon>CS clade</taxon>
        <taxon>Chlamydomonadales</taxon>
        <taxon>Chlamydomonadaceae</taxon>
        <taxon>Chlamydomonas</taxon>
    </lineage>
</organism>
<proteinExistence type="predicted"/>
<dbReference type="OrthoDB" id="539541at2759"/>
<evidence type="ECO:0000313" key="2">
    <source>
        <dbReference type="EMBL" id="GAX82845.1"/>
    </source>
</evidence>
<dbReference type="Gene3D" id="3.30.1440.10">
    <property type="match status" value="1"/>
</dbReference>
<reference evidence="2 3" key="1">
    <citation type="submission" date="2017-08" db="EMBL/GenBank/DDBJ databases">
        <title>Acidophilic green algal genome provides insights into adaptation to an acidic environment.</title>
        <authorList>
            <person name="Hirooka S."/>
            <person name="Hirose Y."/>
            <person name="Kanesaki Y."/>
            <person name="Higuchi S."/>
            <person name="Fujiwara T."/>
            <person name="Onuma R."/>
            <person name="Era A."/>
            <person name="Ohbayashi R."/>
            <person name="Uzuka A."/>
            <person name="Nozaki H."/>
            <person name="Yoshikawa H."/>
            <person name="Miyagishima S.Y."/>
        </authorList>
    </citation>
    <scope>NUCLEOTIDE SEQUENCE [LARGE SCALE GENOMIC DNA]</scope>
    <source>
        <strain evidence="2 3">NIES-2499</strain>
    </source>
</reference>
<keyword evidence="3" id="KW-1185">Reference proteome</keyword>
<evidence type="ECO:0000313" key="3">
    <source>
        <dbReference type="Proteomes" id="UP000232323"/>
    </source>
</evidence>
<accession>A0A250XIC9</accession>
<dbReference type="AlphaFoldDB" id="A0A250XIC9"/>
<gene>
    <name evidence="2" type="ORF">CEUSTIGMA_g10271.t1</name>
</gene>
<protein>
    <recommendedName>
        <fullName evidence="4">Ribosomal protein L5 C-terminal domain-containing protein</fullName>
    </recommendedName>
</protein>